<dbReference type="PIRSF" id="PIRSF031134">
    <property type="entry name" value="MTRK"/>
    <property type="match status" value="1"/>
</dbReference>
<comment type="subunit">
    <text evidence="2 7">Homodimer.</text>
</comment>
<gene>
    <name evidence="7" type="primary">mtnK</name>
    <name evidence="9" type="ORF">GM661_11960</name>
</gene>
<keyword evidence="5 7" id="KW-0418">Kinase</keyword>
<dbReference type="InterPro" id="IPR002575">
    <property type="entry name" value="Aminoglycoside_PTrfase"/>
</dbReference>
<dbReference type="AlphaFoldDB" id="A0A8A7KKK5"/>
<dbReference type="GO" id="GO:0005524">
    <property type="term" value="F:ATP binding"/>
    <property type="evidence" value="ECO:0007669"/>
    <property type="project" value="UniProtKB-UniRule"/>
</dbReference>
<dbReference type="Gene3D" id="3.90.1200.10">
    <property type="match status" value="1"/>
</dbReference>
<dbReference type="NCBIfam" id="TIGR01767">
    <property type="entry name" value="MTRK"/>
    <property type="match status" value="1"/>
</dbReference>
<evidence type="ECO:0000256" key="6">
    <source>
        <dbReference type="ARBA" id="ARBA00022840"/>
    </source>
</evidence>
<dbReference type="PANTHER" id="PTHR34273">
    <property type="entry name" value="METHYLTHIORIBOSE KINASE"/>
    <property type="match status" value="1"/>
</dbReference>
<reference evidence="9" key="1">
    <citation type="submission" date="2019-12" db="EMBL/GenBank/DDBJ databases">
        <authorList>
            <person name="zhang j."/>
            <person name="sun C.M."/>
        </authorList>
    </citation>
    <scope>NUCLEOTIDE SEQUENCE</scope>
    <source>
        <strain evidence="9">NS-1</strain>
    </source>
</reference>
<evidence type="ECO:0000259" key="8">
    <source>
        <dbReference type="Pfam" id="PF01636"/>
    </source>
</evidence>
<dbReference type="HAMAP" id="MF_01683">
    <property type="entry name" value="Salvage_MtnK"/>
    <property type="match status" value="1"/>
</dbReference>
<feature type="binding site" evidence="7">
    <location>
        <position position="229"/>
    </location>
    <ligand>
        <name>substrate</name>
    </ligand>
</feature>
<dbReference type="Pfam" id="PF01636">
    <property type="entry name" value="APH"/>
    <property type="match status" value="1"/>
</dbReference>
<feature type="binding site" evidence="7">
    <location>
        <position position="57"/>
    </location>
    <ligand>
        <name>ATP</name>
        <dbReference type="ChEBI" id="CHEBI:30616"/>
    </ligand>
</feature>
<keyword evidence="4 7" id="KW-0547">Nucleotide-binding</keyword>
<name>A0A8A7KKK5_9FIRM</name>
<dbReference type="InterPro" id="IPR009212">
    <property type="entry name" value="Methylthioribose_kinase"/>
</dbReference>
<keyword evidence="7" id="KW-0028">Amino-acid biosynthesis</keyword>
<dbReference type="SUPFAM" id="SSF56112">
    <property type="entry name" value="Protein kinase-like (PK-like)"/>
    <property type="match status" value="1"/>
</dbReference>
<accession>A0A8A7KKK5</accession>
<proteinExistence type="inferred from homology"/>
<dbReference type="GO" id="GO:0019509">
    <property type="term" value="P:L-methionine salvage from methylthioadenosine"/>
    <property type="evidence" value="ECO:0007669"/>
    <property type="project" value="UniProtKB-UniRule"/>
</dbReference>
<dbReference type="UniPathway" id="UPA00904">
    <property type="reaction ID" value="UER00872"/>
</dbReference>
<dbReference type="KEGG" id="ifn:GM661_11960"/>
<keyword evidence="10" id="KW-1185">Reference proteome</keyword>
<protein>
    <recommendedName>
        <fullName evidence="7">Methylthioribose kinase</fullName>
        <shortName evidence="7">MTR kinase</shortName>
        <ecNumber evidence="7">2.7.1.100</ecNumber>
    </recommendedName>
</protein>
<evidence type="ECO:0000256" key="7">
    <source>
        <dbReference type="HAMAP-Rule" id="MF_01683"/>
    </source>
</evidence>
<keyword evidence="7" id="KW-0486">Methionine biosynthesis</keyword>
<organism evidence="9 10">
    <name type="scientific">Iocasia fonsfrigidae</name>
    <dbReference type="NCBI Taxonomy" id="2682810"/>
    <lineage>
        <taxon>Bacteria</taxon>
        <taxon>Bacillati</taxon>
        <taxon>Bacillota</taxon>
        <taxon>Clostridia</taxon>
        <taxon>Halanaerobiales</taxon>
        <taxon>Halanaerobiaceae</taxon>
        <taxon>Iocasia</taxon>
    </lineage>
</organism>
<evidence type="ECO:0000256" key="4">
    <source>
        <dbReference type="ARBA" id="ARBA00022741"/>
    </source>
</evidence>
<dbReference type="PANTHER" id="PTHR34273:SF2">
    <property type="entry name" value="METHYLTHIORIBOSE KINASE"/>
    <property type="match status" value="1"/>
</dbReference>
<feature type="binding site" evidence="7">
    <location>
        <position position="40"/>
    </location>
    <ligand>
        <name>ATP</name>
        <dbReference type="ChEBI" id="CHEBI:30616"/>
    </ligand>
</feature>
<comment type="pathway">
    <text evidence="7">Amino-acid biosynthesis; L-methionine biosynthesis via salvage pathway; S-methyl-5-thio-alpha-D-ribose 1-phosphate from S-methyl-5'-thioadenosine (hydrolase route): step 2/2.</text>
</comment>
<dbReference type="InterPro" id="IPR011009">
    <property type="entry name" value="Kinase-like_dom_sf"/>
</dbReference>
<evidence type="ECO:0000256" key="3">
    <source>
        <dbReference type="ARBA" id="ARBA00022679"/>
    </source>
</evidence>
<sequence length="408" mass="47313">MTKYKPLKEKEAIEYVKGIEGLFDDDAELSCNEIGDGNLNLVFHITDQNSGMGVVIKQALDHVRIADDWPLTKERVKFEYTAMKIQDELTDGMVPKVYKYDDEMALIVMEDLSSMKVMRKGLISGIKYPHFAEQISTFLSKTLFYTSDLYMAPKEKKERVKNFINPELCDITEVLVFTDPYFDAESNNINPELRPYLEKEFWRKSELRKEVTVLKEKFMTRAQALIHGDLHTGSIFIDQKTLKVFDTEFAFYGPSGFDIGAVIGNLILNYASWSGKEVSTEFKADYREYLLDTIEDIWNKFEEKFRKFWDQEAHETTKAVKGYQDYYLKQLLQDSIGMGGCKTMRRCIGMAHVEDLDGIENLSERARAQIFALKLGEIMVTRRKRLATITDFIKIVRDLTAWEDTTNM</sequence>
<comment type="catalytic activity">
    <reaction evidence="7">
        <text>5-(methylsulfanyl)-D-ribose + ATP = 5-(methylsulfanyl)-alpha-D-ribose 1-phosphate + ADP + H(+)</text>
        <dbReference type="Rhea" id="RHEA:22312"/>
        <dbReference type="ChEBI" id="CHEBI:15378"/>
        <dbReference type="ChEBI" id="CHEBI:30616"/>
        <dbReference type="ChEBI" id="CHEBI:58533"/>
        <dbReference type="ChEBI" id="CHEBI:78440"/>
        <dbReference type="ChEBI" id="CHEBI:456216"/>
        <dbReference type="EC" id="2.7.1.100"/>
    </reaction>
</comment>
<evidence type="ECO:0000256" key="5">
    <source>
        <dbReference type="ARBA" id="ARBA00022777"/>
    </source>
</evidence>
<evidence type="ECO:0000313" key="9">
    <source>
        <dbReference type="EMBL" id="QTL98624.1"/>
    </source>
</evidence>
<dbReference type="EC" id="2.7.1.100" evidence="7"/>
<dbReference type="GO" id="GO:0046522">
    <property type="term" value="F:S-methyl-5-thioribose kinase activity"/>
    <property type="evidence" value="ECO:0007669"/>
    <property type="project" value="UniProtKB-UniRule"/>
</dbReference>
<evidence type="ECO:0000313" key="10">
    <source>
        <dbReference type="Proteomes" id="UP000665020"/>
    </source>
</evidence>
<evidence type="ECO:0000256" key="1">
    <source>
        <dbReference type="ARBA" id="ARBA00010165"/>
    </source>
</evidence>
<evidence type="ECO:0000256" key="2">
    <source>
        <dbReference type="ARBA" id="ARBA00011738"/>
    </source>
</evidence>
<comment type="function">
    <text evidence="7">Catalyzes the phosphorylation of methylthioribose into methylthioribose-1-phosphate.</text>
</comment>
<dbReference type="Proteomes" id="UP000665020">
    <property type="component" value="Chromosome"/>
</dbReference>
<comment type="similarity">
    <text evidence="1 7">Belongs to the methylthioribose kinase family.</text>
</comment>
<feature type="binding site" evidence="7">
    <location>
        <position position="345"/>
    </location>
    <ligand>
        <name>substrate</name>
    </ligand>
</feature>
<dbReference type="RefSeq" id="WP_230867032.1">
    <property type="nucleotide sequence ID" value="NZ_CP046640.1"/>
</dbReference>
<dbReference type="EMBL" id="CP046640">
    <property type="protein sequence ID" value="QTL98624.1"/>
    <property type="molecule type" value="Genomic_DNA"/>
</dbReference>
<dbReference type="Gene3D" id="3.30.200.20">
    <property type="entry name" value="Phosphorylase Kinase, domain 1"/>
    <property type="match status" value="1"/>
</dbReference>
<keyword evidence="6 7" id="KW-0067">ATP-binding</keyword>
<keyword evidence="3 7" id="KW-0808">Transferase</keyword>
<feature type="domain" description="Aminoglycoside phosphotransferase" evidence="8">
    <location>
        <begin position="32"/>
        <end position="286"/>
    </location>
</feature>
<feature type="binding site" evidence="7">
    <location>
        <begin position="110"/>
        <end position="112"/>
    </location>
    <ligand>
        <name>ATP</name>
        <dbReference type="ChEBI" id="CHEBI:30616"/>
    </ligand>
</feature>
<comment type="caution">
    <text evidence="7">Lacks conserved residue(s) required for the propagation of feature annotation.</text>
</comment>